<evidence type="ECO:0000313" key="2">
    <source>
        <dbReference type="EMBL" id="MBE1604197.1"/>
    </source>
</evidence>
<comment type="caution">
    <text evidence="2">The sequence shown here is derived from an EMBL/GenBank/DDBJ whole genome shotgun (WGS) entry which is preliminary data.</text>
</comment>
<keyword evidence="3" id="KW-1185">Reference proteome</keyword>
<name>A0A927MVR2_9ACTN</name>
<evidence type="ECO:0000313" key="3">
    <source>
        <dbReference type="Proteomes" id="UP000638648"/>
    </source>
</evidence>
<gene>
    <name evidence="2" type="ORF">HEB94_001045</name>
</gene>
<dbReference type="AlphaFoldDB" id="A0A927MVR2"/>
<evidence type="ECO:0000256" key="1">
    <source>
        <dbReference type="SAM" id="MobiDB-lite"/>
    </source>
</evidence>
<reference evidence="2" key="1">
    <citation type="submission" date="2020-10" db="EMBL/GenBank/DDBJ databases">
        <title>Sequencing the genomes of 1000 actinobacteria strains.</title>
        <authorList>
            <person name="Klenk H.-P."/>
        </authorList>
    </citation>
    <scope>NUCLEOTIDE SEQUENCE</scope>
    <source>
        <strain evidence="2">DSM 45354</strain>
    </source>
</reference>
<dbReference type="Proteomes" id="UP000638648">
    <property type="component" value="Unassembled WGS sequence"/>
</dbReference>
<dbReference type="EMBL" id="JADBEM010000001">
    <property type="protein sequence ID" value="MBE1604197.1"/>
    <property type="molecule type" value="Genomic_DNA"/>
</dbReference>
<proteinExistence type="predicted"/>
<accession>A0A927MVR2</accession>
<protein>
    <submittedName>
        <fullName evidence="2">Uncharacterized protein</fullName>
    </submittedName>
</protein>
<organism evidence="2 3">
    <name type="scientific">Actinopolymorpha pittospori</name>
    <dbReference type="NCBI Taxonomy" id="648752"/>
    <lineage>
        <taxon>Bacteria</taxon>
        <taxon>Bacillati</taxon>
        <taxon>Actinomycetota</taxon>
        <taxon>Actinomycetes</taxon>
        <taxon>Propionibacteriales</taxon>
        <taxon>Actinopolymorphaceae</taxon>
        <taxon>Actinopolymorpha</taxon>
    </lineage>
</organism>
<sequence length="75" mass="7991">MLTQEPLQPLARSIGIRQGLEKARGRADQVIMPLSAHPLDLEANGVDASKGGPSPVDQGLHPAVKAFQLRSKARV</sequence>
<feature type="region of interest" description="Disordered" evidence="1">
    <location>
        <begin position="42"/>
        <end position="61"/>
    </location>
</feature>